<feature type="compositionally biased region" description="Polar residues" evidence="1">
    <location>
        <begin position="240"/>
        <end position="250"/>
    </location>
</feature>
<feature type="domain" description="G-patch" evidence="2">
    <location>
        <begin position="697"/>
        <end position="743"/>
    </location>
</feature>
<dbReference type="EMBL" id="JAUIZM010000001">
    <property type="protein sequence ID" value="KAK1403467.1"/>
    <property type="molecule type" value="Genomic_DNA"/>
</dbReference>
<dbReference type="PROSITE" id="PS51061">
    <property type="entry name" value="R3H"/>
    <property type="match status" value="1"/>
</dbReference>
<dbReference type="InterPro" id="IPR000467">
    <property type="entry name" value="G_patch_dom"/>
</dbReference>
<keyword evidence="5" id="KW-1185">Reference proteome</keyword>
<feature type="region of interest" description="Disordered" evidence="1">
    <location>
        <begin position="362"/>
        <end position="387"/>
    </location>
</feature>
<proteinExistence type="predicted"/>
<dbReference type="SUPFAM" id="SSF82708">
    <property type="entry name" value="R3H domain"/>
    <property type="match status" value="1"/>
</dbReference>
<dbReference type="Pfam" id="PF01585">
    <property type="entry name" value="G-patch"/>
    <property type="match status" value="2"/>
</dbReference>
<accession>A0AAD8JJ47</accession>
<dbReference type="InterPro" id="IPR034082">
    <property type="entry name" value="R3H_G-patch"/>
</dbReference>
<evidence type="ECO:0000256" key="1">
    <source>
        <dbReference type="SAM" id="MobiDB-lite"/>
    </source>
</evidence>
<feature type="region of interest" description="Disordered" evidence="1">
    <location>
        <begin position="218"/>
        <end position="257"/>
    </location>
</feature>
<sequence>MGGRRKRLIKSKRGRNSSPKFVQAGENLNNGKGTRNKDVSSTSKSKIHRFKGGKGNAFGYVYPAVDHQVEGSLLDVGKVNDESVDVSDPIVVVGSGKAQIFAYVDEAPLKEPQSLKNIYEPRAGLGLDNTSHRGLGFPEELETTPSDPKISLNFVPEEEPSEEESSLSSLSFEEVETDFTCVNELSEGDDLLARIPSKEKNSAYLSIGGLKVYTEDILSGESEDDDGEVSDGETMESFESVESSGLSETDGMSDTDSSIDEEVAEDYFEGIPGSERYVNADLLEGELCHVTDDVTSGGNDSDTMQKWGGNYLQDASREYGMEKPQSGRKYSAKPGTSGSGGYAWSSAMDDFRVAKGCRTVSGKKKHGSRFPQSWPSDAQKSKQFRRFPGKKKKLQKEIIAHKRCERMTRRGVDLEQINLKIRQMVLDGDDILSFHPMCSRDYSQVRRLAAIYGLQSGCQGSGKKRFVTVIRTERTCIPSSSGRVRLEKLIRAGDKDADFTVNVTTSFKGDEKLAKRGSKGLGQGYAPNKSFKISADRGGTKEVKGKEKSEDKHSYAAQPMSFVSSGTMHSESEIKTLNMTETDSTCHYKKDATSSPRYGAFELHTTGFGSKMMAKMGYMEGGGLGKDCQGRAEVIEVIQRPKSLGLGANVRETSVPSSVEGNQRPNKSSGSAAKGPKTGSKAPNKESQHFAAFEKHTKGFGSKMMARMGFVEGTGLGRDSQGIVNPLVASRLPKSRGLVFKRSYYIFSCSQISLPLLRFICFHFYFKI</sequence>
<dbReference type="GO" id="GO:0003676">
    <property type="term" value="F:nucleic acid binding"/>
    <property type="evidence" value="ECO:0007669"/>
    <property type="project" value="UniProtKB-UniRule"/>
</dbReference>
<feature type="region of interest" description="Disordered" evidence="1">
    <location>
        <begin position="648"/>
        <end position="688"/>
    </location>
</feature>
<dbReference type="PANTHER" id="PTHR47423">
    <property type="entry name" value="G-PATCH DOMAIN CONTAINING PROTEIN"/>
    <property type="match status" value="1"/>
</dbReference>
<feature type="domain" description="G-patch" evidence="2">
    <location>
        <begin position="605"/>
        <end position="651"/>
    </location>
</feature>
<dbReference type="CDD" id="cd02646">
    <property type="entry name" value="R3H_G-patch"/>
    <property type="match status" value="1"/>
</dbReference>
<feature type="compositionally biased region" description="Basic residues" evidence="1">
    <location>
        <begin position="1"/>
        <end position="15"/>
    </location>
</feature>
<gene>
    <name evidence="4" type="ORF">POM88_003072</name>
</gene>
<evidence type="ECO:0000313" key="5">
    <source>
        <dbReference type="Proteomes" id="UP001237642"/>
    </source>
</evidence>
<feature type="region of interest" description="Disordered" evidence="1">
    <location>
        <begin position="1"/>
        <end position="49"/>
    </location>
</feature>
<feature type="compositionally biased region" description="Basic and acidic residues" evidence="1">
    <location>
        <begin position="534"/>
        <end position="554"/>
    </location>
</feature>
<feature type="region of interest" description="Disordered" evidence="1">
    <location>
        <begin position="518"/>
        <end position="557"/>
    </location>
</feature>
<dbReference type="InterPro" id="IPR001374">
    <property type="entry name" value="R3H_dom"/>
</dbReference>
<organism evidence="4 5">
    <name type="scientific">Heracleum sosnowskyi</name>
    <dbReference type="NCBI Taxonomy" id="360622"/>
    <lineage>
        <taxon>Eukaryota</taxon>
        <taxon>Viridiplantae</taxon>
        <taxon>Streptophyta</taxon>
        <taxon>Embryophyta</taxon>
        <taxon>Tracheophyta</taxon>
        <taxon>Spermatophyta</taxon>
        <taxon>Magnoliopsida</taxon>
        <taxon>eudicotyledons</taxon>
        <taxon>Gunneridae</taxon>
        <taxon>Pentapetalae</taxon>
        <taxon>asterids</taxon>
        <taxon>campanulids</taxon>
        <taxon>Apiales</taxon>
        <taxon>Apiaceae</taxon>
        <taxon>Apioideae</taxon>
        <taxon>apioid superclade</taxon>
        <taxon>Tordylieae</taxon>
        <taxon>Tordyliinae</taxon>
        <taxon>Heracleum</taxon>
    </lineage>
</organism>
<evidence type="ECO:0000259" key="2">
    <source>
        <dbReference type="PROSITE" id="PS50174"/>
    </source>
</evidence>
<feature type="compositionally biased region" description="Polar residues" evidence="1">
    <location>
        <begin position="651"/>
        <end position="671"/>
    </location>
</feature>
<dbReference type="InterPro" id="IPR036867">
    <property type="entry name" value="R3H_dom_sf"/>
</dbReference>
<evidence type="ECO:0000313" key="4">
    <source>
        <dbReference type="EMBL" id="KAK1403467.1"/>
    </source>
</evidence>
<reference evidence="4" key="2">
    <citation type="submission" date="2023-05" db="EMBL/GenBank/DDBJ databases">
        <authorList>
            <person name="Schelkunov M.I."/>
        </authorList>
    </citation>
    <scope>NUCLEOTIDE SEQUENCE</scope>
    <source>
        <strain evidence="4">Hsosn_3</strain>
        <tissue evidence="4">Leaf</tissue>
    </source>
</reference>
<dbReference type="AlphaFoldDB" id="A0AAD8JJ47"/>
<reference evidence="4" key="1">
    <citation type="submission" date="2023-02" db="EMBL/GenBank/DDBJ databases">
        <title>Genome of toxic invasive species Heracleum sosnowskyi carries increased number of genes despite the absence of recent whole-genome duplications.</title>
        <authorList>
            <person name="Schelkunov M."/>
            <person name="Shtratnikova V."/>
            <person name="Makarenko M."/>
            <person name="Klepikova A."/>
            <person name="Omelchenko D."/>
            <person name="Novikova G."/>
            <person name="Obukhova E."/>
            <person name="Bogdanov V."/>
            <person name="Penin A."/>
            <person name="Logacheva M."/>
        </authorList>
    </citation>
    <scope>NUCLEOTIDE SEQUENCE</scope>
    <source>
        <strain evidence="4">Hsosn_3</strain>
        <tissue evidence="4">Leaf</tissue>
    </source>
</reference>
<protein>
    <submittedName>
        <fullName evidence="4">G-patch domain, R3H domain-containing protein</fullName>
    </submittedName>
</protein>
<feature type="domain" description="R3H" evidence="3">
    <location>
        <begin position="408"/>
        <end position="473"/>
    </location>
</feature>
<dbReference type="PROSITE" id="PS50174">
    <property type="entry name" value="G_PATCH"/>
    <property type="match status" value="2"/>
</dbReference>
<dbReference type="Proteomes" id="UP001237642">
    <property type="component" value="Unassembled WGS sequence"/>
</dbReference>
<evidence type="ECO:0000259" key="3">
    <source>
        <dbReference type="PROSITE" id="PS51061"/>
    </source>
</evidence>
<feature type="compositionally biased region" description="Polar residues" evidence="1">
    <location>
        <begin position="16"/>
        <end position="44"/>
    </location>
</feature>
<comment type="caution">
    <text evidence="4">The sequence shown here is derived from an EMBL/GenBank/DDBJ whole genome shotgun (WGS) entry which is preliminary data.</text>
</comment>
<dbReference type="PANTHER" id="PTHR47423:SF2">
    <property type="entry name" value="PROTEIN SQS1"/>
    <property type="match status" value="1"/>
</dbReference>
<dbReference type="SMART" id="SM00443">
    <property type="entry name" value="G_patch"/>
    <property type="match status" value="2"/>
</dbReference>
<feature type="compositionally biased region" description="Acidic residues" evidence="1">
    <location>
        <begin position="221"/>
        <end position="236"/>
    </location>
</feature>
<dbReference type="Pfam" id="PF01424">
    <property type="entry name" value="R3H"/>
    <property type="match status" value="1"/>
</dbReference>
<dbReference type="Gene3D" id="3.30.1370.50">
    <property type="entry name" value="R3H-like domain"/>
    <property type="match status" value="1"/>
</dbReference>
<name>A0AAD8JJ47_9APIA</name>